<dbReference type="GO" id="GO:0005634">
    <property type="term" value="C:nucleus"/>
    <property type="evidence" value="ECO:0007669"/>
    <property type="project" value="TreeGrafter"/>
</dbReference>
<proteinExistence type="predicted"/>
<protein>
    <recommendedName>
        <fullName evidence="3">Proteasome activator Blm10 mid region domain-containing protein</fullName>
    </recommendedName>
</protein>
<dbReference type="GO" id="GO:0000070">
    <property type="term" value="P:mitotic sister chromatid segregation"/>
    <property type="evidence" value="ECO:0007669"/>
    <property type="project" value="TreeGrafter"/>
</dbReference>
<dbReference type="AlphaFoldDB" id="A0A0B1S3I6"/>
<evidence type="ECO:0000313" key="1">
    <source>
        <dbReference type="EMBL" id="KHJ79923.1"/>
    </source>
</evidence>
<dbReference type="PANTHER" id="PTHR16199:SF4">
    <property type="entry name" value="CONDENSIN-2 COMPLEX SUBUNIT G2"/>
    <property type="match status" value="1"/>
</dbReference>
<name>A0A0B1S3I6_OESDE</name>
<dbReference type="EMBL" id="KN602609">
    <property type="protein sequence ID" value="KHJ79923.1"/>
    <property type="molecule type" value="Genomic_DNA"/>
</dbReference>
<organism evidence="1 2">
    <name type="scientific">Oesophagostomum dentatum</name>
    <name type="common">Nodular worm</name>
    <dbReference type="NCBI Taxonomy" id="61180"/>
    <lineage>
        <taxon>Eukaryota</taxon>
        <taxon>Metazoa</taxon>
        <taxon>Ecdysozoa</taxon>
        <taxon>Nematoda</taxon>
        <taxon>Chromadorea</taxon>
        <taxon>Rhabditida</taxon>
        <taxon>Rhabditina</taxon>
        <taxon>Rhabditomorpha</taxon>
        <taxon>Strongyloidea</taxon>
        <taxon>Strongylidae</taxon>
        <taxon>Oesophagostomum</taxon>
    </lineage>
</organism>
<dbReference type="OrthoDB" id="5846468at2759"/>
<sequence length="509" mass="58105">MTMLVYRTFSKGISADATLDNSTYSASMLLDDTVGTLSGPSQEMTMPDENNPIWKRSKVFLECVVVMWMSMRKALLETKYVTEKQKLDNLETKVFKKLFQCFRTTSLIGTTMLIGSMLPPSSMDGITQSVLSLLNEKVVDESIMEPYLDATAQWRIEYLFDIINSGLSILQTEISVPEHSPPNKKKKSKELPPVDRLRKALRYLRYLLRSYSTNQLITCSYLYQLEQFYKKLSMIRHVIDLRLSRELSDVGIPDDLIVEAFEMKQTLAAILLNCKDRGEDDKDHIIRFTTDMCDELRWFETDVLSNLAALYSDDIVSFLIRLSEIVLRCIGLTMAAWDFSKPLRTPSGSETHIEGESSEDHLSYPDIAGRVVMAFCSSSTPGDLLPAVLTAAKQLLDNGCTMFSHLLPVLDYVPKWIMTCTANDDTLKEKEVGDAYLALWRTFLDHSEYTETLLDKSINVCAVHLLNYLTQHNEDNHDIQDPRLHDFETTMPISIILNRVIFRNKTLIT</sequence>
<evidence type="ECO:0008006" key="3">
    <source>
        <dbReference type="Google" id="ProtNLM"/>
    </source>
</evidence>
<dbReference type="GO" id="GO:0000796">
    <property type="term" value="C:condensin complex"/>
    <property type="evidence" value="ECO:0007669"/>
    <property type="project" value="TreeGrafter"/>
</dbReference>
<dbReference type="PANTHER" id="PTHR16199">
    <property type="entry name" value="CONDENSIN-2 COMPLEX SUBUNIT G2"/>
    <property type="match status" value="1"/>
</dbReference>
<dbReference type="Proteomes" id="UP000053660">
    <property type="component" value="Unassembled WGS sequence"/>
</dbReference>
<reference evidence="1 2" key="1">
    <citation type="submission" date="2014-03" db="EMBL/GenBank/DDBJ databases">
        <title>Draft genome of the hookworm Oesophagostomum dentatum.</title>
        <authorList>
            <person name="Mitreva M."/>
        </authorList>
    </citation>
    <scope>NUCLEOTIDE SEQUENCE [LARGE SCALE GENOMIC DNA]</scope>
    <source>
        <strain evidence="1 2">OD-Hann</strain>
    </source>
</reference>
<gene>
    <name evidence="1" type="ORF">OESDEN_20415</name>
</gene>
<keyword evidence="2" id="KW-1185">Reference proteome</keyword>
<accession>A0A0B1S3I6</accession>
<evidence type="ECO:0000313" key="2">
    <source>
        <dbReference type="Proteomes" id="UP000053660"/>
    </source>
</evidence>